<dbReference type="EMBL" id="CH476626">
    <property type="protein sequence ID" value="EDO02965.1"/>
    <property type="molecule type" value="Genomic_DNA"/>
</dbReference>
<gene>
    <name evidence="1" type="ORF">SS1G_05442</name>
</gene>
<dbReference type="RefSeq" id="XP_001594014.1">
    <property type="nucleotide sequence ID" value="XM_001593964.1"/>
</dbReference>
<accession>A7EJE9</accession>
<sequence length="34" mass="3831">MALNMWSTSKTISQLATMYKTGTTIDLFGPRTKH</sequence>
<name>A7EJE9_SCLS1</name>
<dbReference type="Proteomes" id="UP000001312">
    <property type="component" value="Unassembled WGS sequence"/>
</dbReference>
<dbReference type="InParanoid" id="A7EJE9"/>
<organism evidence="1 2">
    <name type="scientific">Sclerotinia sclerotiorum (strain ATCC 18683 / 1980 / Ss-1)</name>
    <name type="common">White mold</name>
    <name type="synonym">Whetzelinia sclerotiorum</name>
    <dbReference type="NCBI Taxonomy" id="665079"/>
    <lineage>
        <taxon>Eukaryota</taxon>
        <taxon>Fungi</taxon>
        <taxon>Dikarya</taxon>
        <taxon>Ascomycota</taxon>
        <taxon>Pezizomycotina</taxon>
        <taxon>Leotiomycetes</taxon>
        <taxon>Helotiales</taxon>
        <taxon>Sclerotiniaceae</taxon>
        <taxon>Sclerotinia</taxon>
    </lineage>
</organism>
<dbReference type="KEGG" id="ssl:SS1G_05442"/>
<dbReference type="GeneID" id="5489967"/>
<proteinExistence type="predicted"/>
<dbReference type="AlphaFoldDB" id="A7EJE9"/>
<protein>
    <submittedName>
        <fullName evidence="1">Uncharacterized protein</fullName>
    </submittedName>
</protein>
<evidence type="ECO:0000313" key="1">
    <source>
        <dbReference type="EMBL" id="EDO02965.1"/>
    </source>
</evidence>
<keyword evidence="2" id="KW-1185">Reference proteome</keyword>
<dbReference type="HOGENOM" id="CLU_3377369_0_0_1"/>
<evidence type="ECO:0000313" key="2">
    <source>
        <dbReference type="Proteomes" id="UP000001312"/>
    </source>
</evidence>
<reference evidence="2" key="1">
    <citation type="journal article" date="2011" name="PLoS Genet.">
        <title>Genomic analysis of the necrotrophic fungal pathogens Sclerotinia sclerotiorum and Botrytis cinerea.</title>
        <authorList>
            <person name="Amselem J."/>
            <person name="Cuomo C.A."/>
            <person name="van Kan J.A."/>
            <person name="Viaud M."/>
            <person name="Benito E.P."/>
            <person name="Couloux A."/>
            <person name="Coutinho P.M."/>
            <person name="de Vries R.P."/>
            <person name="Dyer P.S."/>
            <person name="Fillinger S."/>
            <person name="Fournier E."/>
            <person name="Gout L."/>
            <person name="Hahn M."/>
            <person name="Kohn L."/>
            <person name="Lapalu N."/>
            <person name="Plummer K.M."/>
            <person name="Pradier J.M."/>
            <person name="Quevillon E."/>
            <person name="Sharon A."/>
            <person name="Simon A."/>
            <person name="ten Have A."/>
            <person name="Tudzynski B."/>
            <person name="Tudzynski P."/>
            <person name="Wincker P."/>
            <person name="Andrew M."/>
            <person name="Anthouard V."/>
            <person name="Beever R.E."/>
            <person name="Beffa R."/>
            <person name="Benoit I."/>
            <person name="Bouzid O."/>
            <person name="Brault B."/>
            <person name="Chen Z."/>
            <person name="Choquer M."/>
            <person name="Collemare J."/>
            <person name="Cotton P."/>
            <person name="Danchin E.G."/>
            <person name="Da Silva C."/>
            <person name="Gautier A."/>
            <person name="Giraud C."/>
            <person name="Giraud T."/>
            <person name="Gonzalez C."/>
            <person name="Grossetete S."/>
            <person name="Guldener U."/>
            <person name="Henrissat B."/>
            <person name="Howlett B.J."/>
            <person name="Kodira C."/>
            <person name="Kretschmer M."/>
            <person name="Lappartient A."/>
            <person name="Leroch M."/>
            <person name="Levis C."/>
            <person name="Mauceli E."/>
            <person name="Neuveglise C."/>
            <person name="Oeser B."/>
            <person name="Pearson M."/>
            <person name="Poulain J."/>
            <person name="Poussereau N."/>
            <person name="Quesneville H."/>
            <person name="Rascle C."/>
            <person name="Schumacher J."/>
            <person name="Segurens B."/>
            <person name="Sexton A."/>
            <person name="Silva E."/>
            <person name="Sirven C."/>
            <person name="Soanes D.M."/>
            <person name="Talbot N.J."/>
            <person name="Templeton M."/>
            <person name="Yandava C."/>
            <person name="Yarden O."/>
            <person name="Zeng Q."/>
            <person name="Rollins J.A."/>
            <person name="Lebrun M.H."/>
            <person name="Dickman M."/>
        </authorList>
    </citation>
    <scope>NUCLEOTIDE SEQUENCE [LARGE SCALE GENOMIC DNA]</scope>
    <source>
        <strain evidence="2">ATCC 18683 / 1980 / Ss-1</strain>
    </source>
</reference>